<dbReference type="GO" id="GO:0009307">
    <property type="term" value="P:DNA restriction-modification system"/>
    <property type="evidence" value="ECO:0007669"/>
    <property type="project" value="InterPro"/>
</dbReference>
<dbReference type="InterPro" id="IPR014407">
    <property type="entry name" value="McrC_bac"/>
</dbReference>
<dbReference type="RefSeq" id="WP_173114179.1">
    <property type="nucleotide sequence ID" value="NZ_AP022829.1"/>
</dbReference>
<sequence>MRTHKGIPISNLYYMLAYAFEFVDKSKLIDVGTDDFDNALDLLAFLLETGIASQVKHGLYKEYVSKREELLTVRGKIDMLPTARSRFARKQTISCEFDELSENNLMNQILKTTCLLLVRSDDVDRSRRDAIKKTMLYFSEVEPIPLRSVDWARIDFTRSNRSYRFLLSICQLIAEGMLIDDSKGGFVLAPYIDEGTLNRLFEKFVLRYYKVHHPELSSSSPKIAWALDEEYSGTMLPTMQTDIALSNAGRFLIIDAKFYASSLLSQERYGTKRVHSGNLYQIFSYVKNKASSSPELEVLGMLLYARTREAVQPNERFLMDGNEIHVRTLDLAGQFGDISSELEDIAALMGSK</sequence>
<evidence type="ECO:0000313" key="2">
    <source>
        <dbReference type="Proteomes" id="UP000501727"/>
    </source>
</evidence>
<dbReference type="PANTHER" id="PTHR38733">
    <property type="entry name" value="PROTEIN MCRC"/>
    <property type="match status" value="1"/>
</dbReference>
<accession>A0A6F8SPC9</accession>
<evidence type="ECO:0000313" key="1">
    <source>
        <dbReference type="EMBL" id="BCA89410.1"/>
    </source>
</evidence>
<dbReference type="PANTHER" id="PTHR38733:SF1">
    <property type="entry name" value="TYPE IV METHYL-DIRECTED RESTRICTION ENZYME ECOKMCRBC"/>
    <property type="match status" value="1"/>
</dbReference>
<name>A0A6F8SPC9_9ACTN</name>
<keyword evidence="2" id="KW-1185">Reference proteome</keyword>
<gene>
    <name evidence="1" type="ORF">ADCFC_19070</name>
</gene>
<dbReference type="NCBIfam" id="NF007277">
    <property type="entry name" value="PRK09736.1"/>
    <property type="match status" value="1"/>
</dbReference>
<reference evidence="2" key="2">
    <citation type="submission" date="2020-03" db="EMBL/GenBank/DDBJ databases">
        <title>Complete Genome Sequence of Adlercreutzia sp. strain 8CFCBH1 Producing Equol, Isolated from Healthy Japanese Feces.</title>
        <authorList>
            <person name="Ogata Y."/>
            <person name="Sakamoto M."/>
            <person name="Ohkuma M."/>
            <person name="Hattori M."/>
            <person name="Suda W."/>
        </authorList>
    </citation>
    <scope>NUCLEOTIDE SEQUENCE [LARGE SCALE GENOMIC DNA]</scope>
    <source>
        <strain evidence="2">8CFCBH1</strain>
    </source>
</reference>
<dbReference type="Pfam" id="PF10117">
    <property type="entry name" value="McrBC"/>
    <property type="match status" value="1"/>
</dbReference>
<dbReference type="PIRSF" id="PIRSF003109">
    <property type="entry name" value="McrC"/>
    <property type="match status" value="1"/>
</dbReference>
<reference evidence="2" key="1">
    <citation type="journal article" date="2020" name="Microbiol. Resour. Announc.">
        <title>Complete Genome Sequence of Adlercreutzia sp. Strain 8CFCBH1, a Potent Producer of Equol, Isolated from Healthy Japanese Feces.</title>
        <authorList>
            <person name="Ogata Y."/>
            <person name="Sakamoto M."/>
            <person name="Ohkuma M."/>
            <person name="Hattori M."/>
            <person name="Suda W."/>
        </authorList>
    </citation>
    <scope>NUCLEOTIDE SEQUENCE [LARGE SCALE GENOMIC DNA]</scope>
    <source>
        <strain evidence="2">8CFCBH1</strain>
    </source>
</reference>
<proteinExistence type="predicted"/>
<dbReference type="EMBL" id="AP022829">
    <property type="protein sequence ID" value="BCA89410.1"/>
    <property type="molecule type" value="Genomic_DNA"/>
</dbReference>
<dbReference type="KEGG" id="ahat:ADCFC_20290"/>
<organism evidence="1 2">
    <name type="scientific">Adlercreutzia hattorii</name>
    <dbReference type="NCBI Taxonomy" id="2707299"/>
    <lineage>
        <taxon>Bacteria</taxon>
        <taxon>Bacillati</taxon>
        <taxon>Actinomycetota</taxon>
        <taxon>Coriobacteriia</taxon>
        <taxon>Eggerthellales</taxon>
        <taxon>Eggerthellaceae</taxon>
        <taxon>Adlercreutzia</taxon>
    </lineage>
</organism>
<dbReference type="InterPro" id="IPR019292">
    <property type="entry name" value="McrC"/>
</dbReference>
<protein>
    <submittedName>
        <fullName evidence="1">5-methylcytosine-specific restriction system specificity protein McrC</fullName>
    </submittedName>
</protein>
<dbReference type="AlphaFoldDB" id="A0A6F8SPC9"/>
<dbReference type="Proteomes" id="UP000501727">
    <property type="component" value="Chromosome"/>
</dbReference>